<accession>A0A4R5AB15</accession>
<comment type="caution">
    <text evidence="2">The sequence shown here is derived from an EMBL/GenBank/DDBJ whole genome shotgun (WGS) entry which is preliminary data.</text>
</comment>
<dbReference type="Pfam" id="PF04149">
    <property type="entry name" value="DUF397"/>
    <property type="match status" value="1"/>
</dbReference>
<keyword evidence="3" id="KW-1185">Reference proteome</keyword>
<reference evidence="2 3" key="1">
    <citation type="submission" date="2019-03" db="EMBL/GenBank/DDBJ databases">
        <title>Draft genome sequences of novel Actinobacteria.</title>
        <authorList>
            <person name="Sahin N."/>
            <person name="Ay H."/>
            <person name="Saygin H."/>
        </authorList>
    </citation>
    <scope>NUCLEOTIDE SEQUENCE [LARGE SCALE GENOMIC DNA]</scope>
    <source>
        <strain evidence="2 3">DSM 45941</strain>
    </source>
</reference>
<evidence type="ECO:0000313" key="2">
    <source>
        <dbReference type="EMBL" id="TDD68855.1"/>
    </source>
</evidence>
<dbReference type="Proteomes" id="UP000295578">
    <property type="component" value="Unassembled WGS sequence"/>
</dbReference>
<feature type="domain" description="DUF397" evidence="1">
    <location>
        <begin position="5"/>
        <end position="57"/>
    </location>
</feature>
<evidence type="ECO:0000259" key="1">
    <source>
        <dbReference type="Pfam" id="PF04149"/>
    </source>
</evidence>
<sequence>MDVITWRKAQQSGDQGGACVEVARFPSAVGVRDSKDPNGPRLLLTPRTFHTILNDLKR</sequence>
<dbReference type="InterPro" id="IPR007278">
    <property type="entry name" value="DUF397"/>
</dbReference>
<organism evidence="2 3">
    <name type="scientific">Actinomadura darangshiensis</name>
    <dbReference type="NCBI Taxonomy" id="705336"/>
    <lineage>
        <taxon>Bacteria</taxon>
        <taxon>Bacillati</taxon>
        <taxon>Actinomycetota</taxon>
        <taxon>Actinomycetes</taxon>
        <taxon>Streptosporangiales</taxon>
        <taxon>Thermomonosporaceae</taxon>
        <taxon>Actinomadura</taxon>
    </lineage>
</organism>
<dbReference type="EMBL" id="SMKY01000261">
    <property type="protein sequence ID" value="TDD68855.1"/>
    <property type="molecule type" value="Genomic_DNA"/>
</dbReference>
<dbReference type="RefSeq" id="WP_132202933.1">
    <property type="nucleotide sequence ID" value="NZ_SMKY01000261.1"/>
</dbReference>
<gene>
    <name evidence="2" type="ORF">E1293_36490</name>
</gene>
<protein>
    <submittedName>
        <fullName evidence="2">DUF397 domain-containing protein</fullName>
    </submittedName>
</protein>
<dbReference type="OrthoDB" id="3482334at2"/>
<dbReference type="AlphaFoldDB" id="A0A4R5AB15"/>
<evidence type="ECO:0000313" key="3">
    <source>
        <dbReference type="Proteomes" id="UP000295578"/>
    </source>
</evidence>
<proteinExistence type="predicted"/>
<name>A0A4R5AB15_9ACTN</name>